<dbReference type="EnsemblMetazoa" id="tetur27g00300.1">
    <property type="protein sequence ID" value="tetur27g00300.1"/>
    <property type="gene ID" value="tetur27g00300"/>
</dbReference>
<proteinExistence type="predicted"/>
<sequence length="136" mass="15865">METILQFSIFRPLIVFILILIPQCCFSIFQFYRCIYTMAEHVSRTPKKFGFYHLQLNNKVAKDGIRKEMEYLSPEETFLAAMNNMTPEIACKTLVKLNNIISIAVNEETFGYGPYAESYVALVRKIHIHDLNYQVL</sequence>
<name>T1KYD7_TETUR</name>
<dbReference type="HOGENOM" id="CLU_2200261_0_0_1"/>
<keyword evidence="1" id="KW-1133">Transmembrane helix</keyword>
<feature type="transmembrane region" description="Helical" evidence="1">
    <location>
        <begin position="12"/>
        <end position="32"/>
    </location>
</feature>
<evidence type="ECO:0000256" key="1">
    <source>
        <dbReference type="SAM" id="Phobius"/>
    </source>
</evidence>
<keyword evidence="1" id="KW-0812">Transmembrane</keyword>
<keyword evidence="3" id="KW-1185">Reference proteome</keyword>
<reference evidence="3" key="1">
    <citation type="submission" date="2011-08" db="EMBL/GenBank/DDBJ databases">
        <authorList>
            <person name="Rombauts S."/>
        </authorList>
    </citation>
    <scope>NUCLEOTIDE SEQUENCE</scope>
    <source>
        <strain evidence="3">London</strain>
    </source>
</reference>
<organism evidence="2 3">
    <name type="scientific">Tetranychus urticae</name>
    <name type="common">Two-spotted spider mite</name>
    <dbReference type="NCBI Taxonomy" id="32264"/>
    <lineage>
        <taxon>Eukaryota</taxon>
        <taxon>Metazoa</taxon>
        <taxon>Ecdysozoa</taxon>
        <taxon>Arthropoda</taxon>
        <taxon>Chelicerata</taxon>
        <taxon>Arachnida</taxon>
        <taxon>Acari</taxon>
        <taxon>Acariformes</taxon>
        <taxon>Trombidiformes</taxon>
        <taxon>Prostigmata</taxon>
        <taxon>Eleutherengona</taxon>
        <taxon>Raphignathae</taxon>
        <taxon>Tetranychoidea</taxon>
        <taxon>Tetranychidae</taxon>
        <taxon>Tetranychus</taxon>
    </lineage>
</organism>
<accession>T1KYD7</accession>
<reference evidence="2" key="2">
    <citation type="submission" date="2015-06" db="UniProtKB">
        <authorList>
            <consortium name="EnsemblMetazoa"/>
        </authorList>
    </citation>
    <scope>IDENTIFICATION</scope>
</reference>
<evidence type="ECO:0000313" key="2">
    <source>
        <dbReference type="EnsemblMetazoa" id="tetur27g00300.1"/>
    </source>
</evidence>
<protein>
    <submittedName>
        <fullName evidence="2">Uncharacterized protein</fullName>
    </submittedName>
</protein>
<dbReference type="EMBL" id="CAEY01000711">
    <property type="status" value="NOT_ANNOTATED_CDS"/>
    <property type="molecule type" value="Genomic_DNA"/>
</dbReference>
<dbReference type="Proteomes" id="UP000015104">
    <property type="component" value="Unassembled WGS sequence"/>
</dbReference>
<keyword evidence="1" id="KW-0472">Membrane</keyword>
<dbReference type="AlphaFoldDB" id="T1KYD7"/>
<evidence type="ECO:0000313" key="3">
    <source>
        <dbReference type="Proteomes" id="UP000015104"/>
    </source>
</evidence>